<protein>
    <submittedName>
        <fullName evidence="2">DUF1820 family protein</fullName>
    </submittedName>
</protein>
<reference evidence="3" key="1">
    <citation type="journal article" date="2020" name="Microbiol. Resour. Announc.">
        <title>Draft Genome Sequences of Thiorhodococcus mannitoliphagus and Thiorhodococcus minor, Purple Sulfur Photosynthetic Bacteria in the Gammaproteobacterial Family Chromatiaceae.</title>
        <authorList>
            <person name="Aviles F.A."/>
            <person name="Meyer T.E."/>
            <person name="Kyndt J.A."/>
        </authorList>
    </citation>
    <scope>NUCLEOTIDE SEQUENCE [LARGE SCALE GENOMIC DNA]</scope>
    <source>
        <strain evidence="3">DSM 18266</strain>
    </source>
</reference>
<proteinExistence type="predicted"/>
<dbReference type="AlphaFoldDB" id="A0A6P1E2T5"/>
<evidence type="ECO:0000313" key="2">
    <source>
        <dbReference type="EMBL" id="NEX22802.1"/>
    </source>
</evidence>
<dbReference type="Proteomes" id="UP000471640">
    <property type="component" value="Unassembled WGS sequence"/>
</dbReference>
<evidence type="ECO:0000256" key="1">
    <source>
        <dbReference type="SAM" id="MobiDB-lite"/>
    </source>
</evidence>
<comment type="caution">
    <text evidence="2">The sequence shown here is derived from an EMBL/GenBank/DDBJ whole genome shotgun (WGS) entry which is preliminary data.</text>
</comment>
<sequence>MPNESIYRIRFVSQGDVYELYARSVDSSSLYAFVEVADIIFGERSEILVDPSEEKLKAEFEGVKRTYIPMHAVIRIDEVVKEGQNRIVGKGEGGTVTPFPMPAQPKGRD</sequence>
<reference evidence="2 3" key="2">
    <citation type="submission" date="2020-02" db="EMBL/GenBank/DDBJ databases">
        <title>Genome sequences of Thiorhodococcus mannitoliphagus and Thiorhodococcus minor, purple sulfur photosynthetic bacteria in the gammaproteobacterial family, Chromatiaceae.</title>
        <authorList>
            <person name="Aviles F.A."/>
            <person name="Meyer T.E."/>
            <person name="Kyndt J.A."/>
        </authorList>
    </citation>
    <scope>NUCLEOTIDE SEQUENCE [LARGE SCALE GENOMIC DNA]</scope>
    <source>
        <strain evidence="2 3">DSM 18266</strain>
    </source>
</reference>
<dbReference type="PIRSF" id="PIRSF028538">
    <property type="entry name" value="DUF1820"/>
    <property type="match status" value="1"/>
</dbReference>
<dbReference type="Pfam" id="PF08850">
    <property type="entry name" value="DUF1820"/>
    <property type="match status" value="1"/>
</dbReference>
<dbReference type="InterPro" id="IPR014949">
    <property type="entry name" value="DUF1820"/>
</dbReference>
<keyword evidence="3" id="KW-1185">Reference proteome</keyword>
<name>A0A6P1E2T5_9GAMM</name>
<organism evidence="2 3">
    <name type="scientific">Thiorhodococcus mannitoliphagus</name>
    <dbReference type="NCBI Taxonomy" id="329406"/>
    <lineage>
        <taxon>Bacteria</taxon>
        <taxon>Pseudomonadati</taxon>
        <taxon>Pseudomonadota</taxon>
        <taxon>Gammaproteobacteria</taxon>
        <taxon>Chromatiales</taxon>
        <taxon>Chromatiaceae</taxon>
        <taxon>Thiorhodococcus</taxon>
    </lineage>
</organism>
<dbReference type="RefSeq" id="WP_164655896.1">
    <property type="nucleotide sequence ID" value="NZ_JAAIJR010000127.1"/>
</dbReference>
<dbReference type="EMBL" id="JAAIJR010000127">
    <property type="protein sequence ID" value="NEX22802.1"/>
    <property type="molecule type" value="Genomic_DNA"/>
</dbReference>
<feature type="region of interest" description="Disordered" evidence="1">
    <location>
        <begin position="89"/>
        <end position="109"/>
    </location>
</feature>
<accession>A0A6P1E2T5</accession>
<evidence type="ECO:0000313" key="3">
    <source>
        <dbReference type="Proteomes" id="UP000471640"/>
    </source>
</evidence>
<gene>
    <name evidence="2" type="ORF">G3480_21275</name>
</gene>